<dbReference type="Gene3D" id="1.10.10.60">
    <property type="entry name" value="Homeodomain-like"/>
    <property type="match status" value="1"/>
</dbReference>
<organism evidence="5 6">
    <name type="scientific">Penicillium citrinum</name>
    <dbReference type="NCBI Taxonomy" id="5077"/>
    <lineage>
        <taxon>Eukaryota</taxon>
        <taxon>Fungi</taxon>
        <taxon>Dikarya</taxon>
        <taxon>Ascomycota</taxon>
        <taxon>Pezizomycotina</taxon>
        <taxon>Eurotiomycetes</taxon>
        <taxon>Eurotiomycetidae</taxon>
        <taxon>Eurotiales</taxon>
        <taxon>Aspergillaceae</taxon>
        <taxon>Penicillium</taxon>
    </lineage>
</organism>
<dbReference type="InterPro" id="IPR050863">
    <property type="entry name" value="CenT-Element_Derived"/>
</dbReference>
<dbReference type="AlphaFoldDB" id="A0A9W9P3X0"/>
<dbReference type="GO" id="GO:0003677">
    <property type="term" value="F:DNA binding"/>
    <property type="evidence" value="ECO:0007669"/>
    <property type="project" value="UniProtKB-KW"/>
</dbReference>
<dbReference type="InterPro" id="IPR004875">
    <property type="entry name" value="DDE_SF_endonuclease_dom"/>
</dbReference>
<feature type="domain" description="HTH CENPB-type" evidence="4">
    <location>
        <begin position="60"/>
        <end position="132"/>
    </location>
</feature>
<reference evidence="5" key="2">
    <citation type="journal article" date="2023" name="IMA Fungus">
        <title>Comparative genomic study of the Penicillium genus elucidates a diverse pangenome and 15 lateral gene transfer events.</title>
        <authorList>
            <person name="Petersen C."/>
            <person name="Sorensen T."/>
            <person name="Nielsen M.R."/>
            <person name="Sondergaard T.E."/>
            <person name="Sorensen J.L."/>
            <person name="Fitzpatrick D.A."/>
            <person name="Frisvad J.C."/>
            <person name="Nielsen K.L."/>
        </authorList>
    </citation>
    <scope>NUCLEOTIDE SEQUENCE</scope>
    <source>
        <strain evidence="5">IBT 23319</strain>
    </source>
</reference>
<dbReference type="PROSITE" id="PS51253">
    <property type="entry name" value="HTH_CENPB"/>
    <property type="match status" value="1"/>
</dbReference>
<dbReference type="Pfam" id="PF05225">
    <property type="entry name" value="HTH_psq"/>
    <property type="match status" value="1"/>
</dbReference>
<dbReference type="PANTHER" id="PTHR19303">
    <property type="entry name" value="TRANSPOSON"/>
    <property type="match status" value="1"/>
</dbReference>
<evidence type="ECO:0000256" key="2">
    <source>
        <dbReference type="ARBA" id="ARBA00023125"/>
    </source>
</evidence>
<sequence length="542" mass="61648">MPPIRTESSYTRANQEGRLLLAIQALKNDAKLSVRRAARIFEVPETTLRERRSGINERATTRANNHKLTQLEEESLEKWIIAMDDRGTAPRHELVREMANLLLSQRGKTSPIRVGKNWVTNYIKRHPELDSCYTRRRDYQRALCDNPKLIQGWFNRVQKIICEYGIHQDDIYNFDETGFAMGLCSTAKVVTHAGYYGRRAKIQPGNREWVTAIETINASGWALSPFIVFKAKTYDSAWFSSQIDYPRNWHIEVSDNGWTTNEIGIRWLKNHFILLTSSQTKGNWRLLILDGHGSYMIGQFDQICEKNNIIPIVMPPHSSHLLQPLDVGCFSIIKREYGQLVQSMMVNGLNHIDKLDFLSNYPLARAKAYTTSIIQSAFAGTGLVPLSAQRVLDKLNIHIDITPPGSRAGESGSSGFIPCTPQKPIDIQRQTRSIGKLLQQANQSDIDIEKALIQIEQLAKGARASMHNKTLYLADLDRIRTENTKQRRKRAIPSTYIHRTEGCTKEQWEKESIQANTTTDVVASEPSAAGQYTYQRAPPALW</sequence>
<evidence type="ECO:0000256" key="1">
    <source>
        <dbReference type="ARBA" id="ARBA00004123"/>
    </source>
</evidence>
<reference evidence="5" key="1">
    <citation type="submission" date="2022-11" db="EMBL/GenBank/DDBJ databases">
        <authorList>
            <person name="Petersen C."/>
        </authorList>
    </citation>
    <scope>NUCLEOTIDE SEQUENCE</scope>
    <source>
        <strain evidence="5">IBT 23319</strain>
    </source>
</reference>
<dbReference type="RefSeq" id="XP_056501018.1">
    <property type="nucleotide sequence ID" value="XM_056644204.1"/>
</dbReference>
<dbReference type="PANTHER" id="PTHR19303:SF62">
    <property type="entry name" value="HTH CENPB-TYPE DOMAIN-CONTAINING PROTEIN-RELATED"/>
    <property type="match status" value="1"/>
</dbReference>
<keyword evidence="6" id="KW-1185">Reference proteome</keyword>
<evidence type="ECO:0000259" key="4">
    <source>
        <dbReference type="PROSITE" id="PS51253"/>
    </source>
</evidence>
<gene>
    <name evidence="5" type="ORF">N7469_005284</name>
</gene>
<dbReference type="SUPFAM" id="SSF46689">
    <property type="entry name" value="Homeodomain-like"/>
    <property type="match status" value="1"/>
</dbReference>
<evidence type="ECO:0000313" key="5">
    <source>
        <dbReference type="EMBL" id="KAJ5233518.1"/>
    </source>
</evidence>
<name>A0A9W9P3X0_PENCI</name>
<dbReference type="OrthoDB" id="4207519at2759"/>
<proteinExistence type="predicted"/>
<dbReference type="Pfam" id="PF03221">
    <property type="entry name" value="HTH_Tnp_Tc5"/>
    <property type="match status" value="1"/>
</dbReference>
<protein>
    <recommendedName>
        <fullName evidence="4">HTH CENPB-type domain-containing protein</fullName>
    </recommendedName>
</protein>
<dbReference type="InterPro" id="IPR007889">
    <property type="entry name" value="HTH_Psq"/>
</dbReference>
<dbReference type="InterPro" id="IPR006600">
    <property type="entry name" value="HTH_CenpB_DNA-bd_dom"/>
</dbReference>
<dbReference type="SMART" id="SM00674">
    <property type="entry name" value="CENPB"/>
    <property type="match status" value="1"/>
</dbReference>
<comment type="subcellular location">
    <subcellularLocation>
        <location evidence="1">Nucleus</location>
    </subcellularLocation>
</comment>
<evidence type="ECO:0000256" key="3">
    <source>
        <dbReference type="ARBA" id="ARBA00023242"/>
    </source>
</evidence>
<evidence type="ECO:0000313" key="6">
    <source>
        <dbReference type="Proteomes" id="UP001147733"/>
    </source>
</evidence>
<comment type="caution">
    <text evidence="5">The sequence shown here is derived from an EMBL/GenBank/DDBJ whole genome shotgun (WGS) entry which is preliminary data.</text>
</comment>
<keyword evidence="2" id="KW-0238">DNA-binding</keyword>
<dbReference type="Proteomes" id="UP001147733">
    <property type="component" value="Unassembled WGS sequence"/>
</dbReference>
<dbReference type="GeneID" id="81383371"/>
<dbReference type="Pfam" id="PF03184">
    <property type="entry name" value="DDE_1"/>
    <property type="match status" value="1"/>
</dbReference>
<dbReference type="EMBL" id="JAPQKT010000004">
    <property type="protein sequence ID" value="KAJ5233518.1"/>
    <property type="molecule type" value="Genomic_DNA"/>
</dbReference>
<accession>A0A9W9P3X0</accession>
<keyword evidence="3" id="KW-0539">Nucleus</keyword>
<dbReference type="InterPro" id="IPR009057">
    <property type="entry name" value="Homeodomain-like_sf"/>
</dbReference>
<dbReference type="GO" id="GO:0005634">
    <property type="term" value="C:nucleus"/>
    <property type="evidence" value="ECO:0007669"/>
    <property type="project" value="UniProtKB-SubCell"/>
</dbReference>